<gene>
    <name evidence="1" type="ORF">BJY16_007863</name>
</gene>
<dbReference type="AlphaFoldDB" id="A0A7W7H5W3"/>
<evidence type="ECO:0000313" key="1">
    <source>
        <dbReference type="EMBL" id="MBB4744404.1"/>
    </source>
</evidence>
<protein>
    <submittedName>
        <fullName evidence="1">Uncharacterized protein</fullName>
    </submittedName>
</protein>
<comment type="caution">
    <text evidence="1">The sequence shown here is derived from an EMBL/GenBank/DDBJ whole genome shotgun (WGS) entry which is preliminary data.</text>
</comment>
<proteinExistence type="predicted"/>
<dbReference type="Proteomes" id="UP000546162">
    <property type="component" value="Unassembled WGS sequence"/>
</dbReference>
<evidence type="ECO:0000313" key="2">
    <source>
        <dbReference type="Proteomes" id="UP000546162"/>
    </source>
</evidence>
<dbReference type="EMBL" id="JACHNB010000001">
    <property type="protein sequence ID" value="MBB4744404.1"/>
    <property type="molecule type" value="Genomic_DNA"/>
</dbReference>
<organism evidence="1 2">
    <name type="scientific">Actinoplanes octamycinicus</name>
    <dbReference type="NCBI Taxonomy" id="135948"/>
    <lineage>
        <taxon>Bacteria</taxon>
        <taxon>Bacillati</taxon>
        <taxon>Actinomycetota</taxon>
        <taxon>Actinomycetes</taxon>
        <taxon>Micromonosporales</taxon>
        <taxon>Micromonosporaceae</taxon>
        <taxon>Actinoplanes</taxon>
    </lineage>
</organism>
<reference evidence="1 2" key="1">
    <citation type="submission" date="2020-08" db="EMBL/GenBank/DDBJ databases">
        <title>Sequencing the genomes of 1000 actinobacteria strains.</title>
        <authorList>
            <person name="Klenk H.-P."/>
        </authorList>
    </citation>
    <scope>NUCLEOTIDE SEQUENCE [LARGE SCALE GENOMIC DNA]</scope>
    <source>
        <strain evidence="1 2">DSM 45809</strain>
    </source>
</reference>
<accession>A0A7W7H5W3</accession>
<keyword evidence="2" id="KW-1185">Reference proteome</keyword>
<sequence length="30" mass="3064">MGGRGTGQEPGAGTMRFYAKVKTFGLSAST</sequence>
<name>A0A7W7H5W3_9ACTN</name>